<dbReference type="EC" id="4.2.2.1" evidence="11"/>
<reference evidence="11 12" key="1">
    <citation type="submission" date="2023-07" db="EMBL/GenBank/DDBJ databases">
        <title>Sorghum-associated microbial communities from plants grown in Nebraska, USA.</title>
        <authorList>
            <person name="Schachtman D."/>
        </authorList>
    </citation>
    <scope>NUCLEOTIDE SEQUENCE [LARGE SCALE GENOMIC DNA]</scope>
    <source>
        <strain evidence="11 12">BE316</strain>
    </source>
</reference>
<feature type="chain" id="PRO_5046195876" evidence="6">
    <location>
        <begin position="29"/>
        <end position="959"/>
    </location>
</feature>
<dbReference type="Pfam" id="PF08124">
    <property type="entry name" value="Lyase_8_N"/>
    <property type="match status" value="1"/>
</dbReference>
<name>A0ABU2A3Z2_9BURK</name>
<dbReference type="InterPro" id="IPR012970">
    <property type="entry name" value="Lyase_8_alpha_N"/>
</dbReference>
<evidence type="ECO:0000259" key="9">
    <source>
        <dbReference type="Pfam" id="PF08124"/>
    </source>
</evidence>
<evidence type="ECO:0000259" key="10">
    <source>
        <dbReference type="Pfam" id="PF24517"/>
    </source>
</evidence>
<dbReference type="Gene3D" id="2.60.220.10">
    <property type="entry name" value="Polysaccharide lyase family 8-like, C-terminal"/>
    <property type="match status" value="1"/>
</dbReference>
<evidence type="ECO:0000313" key="12">
    <source>
        <dbReference type="Proteomes" id="UP001180825"/>
    </source>
</evidence>
<evidence type="ECO:0000256" key="5">
    <source>
        <dbReference type="ARBA" id="ARBA00023239"/>
    </source>
</evidence>
<dbReference type="Pfam" id="PF02278">
    <property type="entry name" value="Lyase_8"/>
    <property type="match status" value="1"/>
</dbReference>
<evidence type="ECO:0000256" key="3">
    <source>
        <dbReference type="ARBA" id="ARBA00022525"/>
    </source>
</evidence>
<dbReference type="InterPro" id="IPR055372">
    <property type="entry name" value="CBM96"/>
</dbReference>
<dbReference type="InterPro" id="IPR014718">
    <property type="entry name" value="GH-type_carb-bd"/>
</dbReference>
<evidence type="ECO:0000259" key="8">
    <source>
        <dbReference type="Pfam" id="PF02884"/>
    </source>
</evidence>
<evidence type="ECO:0000313" key="11">
    <source>
        <dbReference type="EMBL" id="MDR7331907.1"/>
    </source>
</evidence>
<dbReference type="SUPFAM" id="SSF49863">
    <property type="entry name" value="Hyaluronate lyase-like, C-terminal domain"/>
    <property type="match status" value="1"/>
</dbReference>
<keyword evidence="12" id="KW-1185">Reference proteome</keyword>
<dbReference type="SUPFAM" id="SSF48230">
    <property type="entry name" value="Chondroitin AC/alginate lyase"/>
    <property type="match status" value="1"/>
</dbReference>
<evidence type="ECO:0000256" key="1">
    <source>
        <dbReference type="ARBA" id="ARBA00004613"/>
    </source>
</evidence>
<dbReference type="PANTHER" id="PTHR38481">
    <property type="entry name" value="HYALURONATE LYASE"/>
    <property type="match status" value="1"/>
</dbReference>
<organism evidence="11 12">
    <name type="scientific">Roseateles asaccharophilus</name>
    <dbReference type="NCBI Taxonomy" id="582607"/>
    <lineage>
        <taxon>Bacteria</taxon>
        <taxon>Pseudomonadati</taxon>
        <taxon>Pseudomonadota</taxon>
        <taxon>Betaproteobacteria</taxon>
        <taxon>Burkholderiales</taxon>
        <taxon>Sphaerotilaceae</taxon>
        <taxon>Roseateles</taxon>
    </lineage>
</organism>
<keyword evidence="4 6" id="KW-0732">Signal</keyword>
<dbReference type="EMBL" id="JAVDXV010000002">
    <property type="protein sequence ID" value="MDR7331907.1"/>
    <property type="molecule type" value="Genomic_DNA"/>
</dbReference>
<protein>
    <submittedName>
        <fullName evidence="11">Hyaluronate lyase</fullName>
        <ecNumber evidence="11">4.2.2.1</ecNumber>
    </submittedName>
</protein>
<comment type="subcellular location">
    <subcellularLocation>
        <location evidence="1">Secreted</location>
    </subcellularLocation>
</comment>
<dbReference type="InterPro" id="IPR038970">
    <property type="entry name" value="Lyase_8"/>
</dbReference>
<comment type="similarity">
    <text evidence="2">Belongs to the polysaccharide lyase 8 family.</text>
</comment>
<dbReference type="Gene3D" id="2.70.98.10">
    <property type="match status" value="1"/>
</dbReference>
<dbReference type="InterPro" id="IPR003159">
    <property type="entry name" value="Lyase_8_central_dom"/>
</dbReference>
<dbReference type="RefSeq" id="WP_310325748.1">
    <property type="nucleotide sequence ID" value="NZ_JAVDXV010000002.1"/>
</dbReference>
<dbReference type="CDD" id="cd01083">
    <property type="entry name" value="GAG_Lyase"/>
    <property type="match status" value="1"/>
</dbReference>
<dbReference type="Pfam" id="PF24517">
    <property type="entry name" value="CBM96"/>
    <property type="match status" value="1"/>
</dbReference>
<keyword evidence="5 11" id="KW-0456">Lyase</keyword>
<evidence type="ECO:0000256" key="4">
    <source>
        <dbReference type="ARBA" id="ARBA00022729"/>
    </source>
</evidence>
<dbReference type="Gene3D" id="1.50.10.100">
    <property type="entry name" value="Chondroitin AC/alginate lyase"/>
    <property type="match status" value="1"/>
</dbReference>
<evidence type="ECO:0000256" key="6">
    <source>
        <dbReference type="SAM" id="SignalP"/>
    </source>
</evidence>
<accession>A0ABU2A3Z2</accession>
<feature type="domain" description="Polysaccharide lyase family 8 C-terminal" evidence="8">
    <location>
        <begin position="674"/>
        <end position="743"/>
    </location>
</feature>
<evidence type="ECO:0000259" key="7">
    <source>
        <dbReference type="Pfam" id="PF02278"/>
    </source>
</evidence>
<sequence>MSSRLQGQLLRLLACLFFMLCAAGPARADEYDDLRGKWVTHLTAGNVNTADADVATQVSFITSSAQLHWDGMRKEAGRTTLWDDTASTTTSSHITFAYQRLRAMALAYSTSGSSLHGNAALAADVVSGLDWLYAQRYHENKTPYGNWWDWEIGTAQALVDTMVLMHAQLSATQRASYIRVLDRFCGDPTVHTFYNVVATGANRLDKALVVIVRGVLGKSSAKIAQGRDAMSQVYLYVTSSDGFYVDGSFIQHYNVPYVGSYGAVLLSGVARLFYLLNGSSWPVTDANAGNVYRWVSDSFQPFLYQGAIMDMLRGRSISFPATSDHLGGRAIVATLAFLAQSAPAEKAALLRGIAKGQVQRDTSFANYYTELRLPDIVRIKTMMADSAIAPVAPLDTTRFYGSMDRGLRLAPTYAWGLSLSSSRIATFEYGNGNNKKGWFTGLGMTYLYNADQTQFSDGYWATVDSFRLPGTTTDGSAGTLVSFKSYPNPHSWVGGSTVGDKHLSSGMQFAMSGSTGSTLQGKKSWFVFGDRIVALGSGIATTDGRNVETVVENRKLNAAGSNALTVNGSAKSAALGWTERISGVSWAHLAGSVAGADIGYHFPFTATLDGKREARTGSQSQIDDGGSTDAITRHYLSLAVPHGVNPTASGYAYVVLPNVSAAQLASYAAAPSITILENSADAHAAKDAALKLVGVNFWNDAAKTVNDAGAPLVSSNKKASVTTLETAARELHVGIADPTQLNTGSITVEIHRAATRLIAADAGVTVLQLAPTIKLSVNVNAAAGKTFKASLQLGTLSSVTAAADAHVRNGTHADSNFGAATVLDVKKEAAGYDRQSFVKFDLNGITGAVSSAKLRLFMTAAGPTTIVNQAFLAASDSWTETGLTWNNKPAASTPLGSWTVAAGSHVDIDVTPQVVSALSGDKLVTVLVDAAANYGSNGWSQYASRNATANKPALLIVTP</sequence>
<feature type="signal peptide" evidence="6">
    <location>
        <begin position="1"/>
        <end position="28"/>
    </location>
</feature>
<gene>
    <name evidence="11" type="ORF">J2X21_001033</name>
</gene>
<dbReference type="Pfam" id="PF02884">
    <property type="entry name" value="Lyase_8_C"/>
    <property type="match status" value="1"/>
</dbReference>
<keyword evidence="3" id="KW-0964">Secreted</keyword>
<dbReference type="Proteomes" id="UP001180825">
    <property type="component" value="Unassembled WGS sequence"/>
</dbReference>
<dbReference type="InterPro" id="IPR008929">
    <property type="entry name" value="Chondroitin_lyas"/>
</dbReference>
<evidence type="ECO:0000256" key="2">
    <source>
        <dbReference type="ARBA" id="ARBA00006699"/>
    </source>
</evidence>
<feature type="domain" description="Polysaccharide lyase 8 N-terminal alpha-helical" evidence="9">
    <location>
        <begin position="38"/>
        <end position="348"/>
    </location>
</feature>
<comment type="caution">
    <text evidence="11">The sequence shown here is derived from an EMBL/GenBank/DDBJ whole genome shotgun (WGS) entry which is preliminary data.</text>
</comment>
<feature type="domain" description="Polysaccharide lyase family 8 central" evidence="7">
    <location>
        <begin position="398"/>
        <end position="660"/>
    </location>
</feature>
<feature type="domain" description="Carbohydrate-binding module family 96" evidence="10">
    <location>
        <begin position="797"/>
        <end position="957"/>
    </location>
</feature>
<dbReference type="PANTHER" id="PTHR38481:SF1">
    <property type="entry name" value="HYALURONATE LYASE"/>
    <property type="match status" value="1"/>
</dbReference>
<dbReference type="GO" id="GO:0030340">
    <property type="term" value="F:hyaluronate lyase activity"/>
    <property type="evidence" value="ECO:0007669"/>
    <property type="project" value="UniProtKB-EC"/>
</dbReference>
<dbReference type="SUPFAM" id="SSF74650">
    <property type="entry name" value="Galactose mutarotase-like"/>
    <property type="match status" value="1"/>
</dbReference>
<dbReference type="InterPro" id="IPR011013">
    <property type="entry name" value="Gal_mutarotase_sf_dom"/>
</dbReference>
<proteinExistence type="inferred from homology"/>
<dbReference type="InterPro" id="IPR004103">
    <property type="entry name" value="Lyase_8_C"/>
</dbReference>
<dbReference type="InterPro" id="IPR011071">
    <property type="entry name" value="Lyase_8-like_C"/>
</dbReference>
<dbReference type="NCBIfam" id="NF033679">
    <property type="entry name" value="DNRLRE_dom"/>
    <property type="match status" value="1"/>
</dbReference>